<feature type="signal peptide" evidence="1">
    <location>
        <begin position="1"/>
        <end position="20"/>
    </location>
</feature>
<reference evidence="2" key="1">
    <citation type="journal article" date="2005" name="Environ. Microbiol.">
        <title>Genetic and functional properties of uncultivated thermophilic crenarchaeotes from a subsurface gold mine as revealed by analysis of genome fragments.</title>
        <authorList>
            <person name="Nunoura T."/>
            <person name="Hirayama H."/>
            <person name="Takami H."/>
            <person name="Oida H."/>
            <person name="Nishi S."/>
            <person name="Shimamura S."/>
            <person name="Suzuki Y."/>
            <person name="Inagaki F."/>
            <person name="Takai K."/>
            <person name="Nealson K.H."/>
            <person name="Horikoshi K."/>
        </authorList>
    </citation>
    <scope>NUCLEOTIDE SEQUENCE</scope>
</reference>
<accession>H5SA76</accession>
<protein>
    <submittedName>
        <fullName evidence="2">Hypothetical conserved protein</fullName>
    </submittedName>
</protein>
<organism evidence="2">
    <name type="scientific">uncultured Deinococcota bacterium</name>
    <dbReference type="NCBI Taxonomy" id="179882"/>
    <lineage>
        <taxon>Bacteria</taxon>
        <taxon>Thermotogati</taxon>
        <taxon>Deinococcota</taxon>
        <taxon>environmental samples</taxon>
    </lineage>
</organism>
<dbReference type="AlphaFoldDB" id="H5SA76"/>
<name>H5SA76_9DEIN</name>
<evidence type="ECO:0000313" key="2">
    <source>
        <dbReference type="EMBL" id="BAL53096.1"/>
    </source>
</evidence>
<gene>
    <name evidence="2" type="ORF">HGMM_F04D06C35</name>
</gene>
<keyword evidence="1" id="KW-0732">Signal</keyword>
<reference evidence="2" key="2">
    <citation type="journal article" date="2012" name="PLoS ONE">
        <title>A Deeply Branching Thermophilic Bacterium with an Ancient Acetyl-CoA Pathway Dominates a Subsurface Ecosystem.</title>
        <authorList>
            <person name="Takami H."/>
            <person name="Noguchi H."/>
            <person name="Takaki Y."/>
            <person name="Uchiyama I."/>
            <person name="Toyoda A."/>
            <person name="Nishi S."/>
            <person name="Chee G.-J."/>
            <person name="Arai W."/>
            <person name="Nunoura T."/>
            <person name="Itoh T."/>
            <person name="Hattori M."/>
            <person name="Takai K."/>
        </authorList>
    </citation>
    <scope>NUCLEOTIDE SEQUENCE</scope>
</reference>
<sequence length="543" mass="59715">MLFPMKQVLTWALLLGAAFAGPCGERPYTLETEEGLLGGENLSYDGEVLVFEGRACLEREGLYLEASVIRYLEKEGSFQAEGLRGEAEGWRLEAARLEGKALLGVRLEKGSLKAQAEKVLLERPPLGQGVYLESPAYRVRAEEARFTREEARLKGFLATPCPCGEDLYLRMEEARFDVRSGELLGEASLGLWGLELPLGEARANANRRPALESPLALSGSDAGGLTLGLRNLPLPRPGEEIGRWERRLTLLTTGLNTPKEALRLGLREEAKGAEVQLGYAAGVRAFWDDLSFAATPTPPDTDTPRLEALYRPTFRMEGLTLSPFLRYAETGRNGGWTLGVEGGYRHTLREGPFALTLSPAFLGAFYPGSPHGPYLALGGSLEGSYREGDLALRAGYAGRLEPLEKTPPFAYENRDEFQRLFLEGSYGAFGLAYALENPLGDRLERLEARFQDPGLGAFRVTYVRGSYEEVRLAYAMPLPERSCCQAFWLAPEVGLSGEGLSRYGLTLRYYDGCFAYEVRAQNVLKGQYDEATGLGFSLGLGLR</sequence>
<feature type="chain" id="PRO_5003597266" evidence="1">
    <location>
        <begin position="21"/>
        <end position="543"/>
    </location>
</feature>
<proteinExistence type="predicted"/>
<evidence type="ECO:0000256" key="1">
    <source>
        <dbReference type="SAM" id="SignalP"/>
    </source>
</evidence>
<dbReference type="EMBL" id="AP011647">
    <property type="protein sequence ID" value="BAL53096.1"/>
    <property type="molecule type" value="Genomic_DNA"/>
</dbReference>